<dbReference type="GO" id="GO:0004559">
    <property type="term" value="F:alpha-mannosidase activity"/>
    <property type="evidence" value="ECO:0007669"/>
    <property type="project" value="InterPro"/>
</dbReference>
<dbReference type="SMART" id="SM00872">
    <property type="entry name" value="Alpha-mann_mid"/>
    <property type="match status" value="1"/>
</dbReference>
<evidence type="ECO:0000313" key="4">
    <source>
        <dbReference type="Proteomes" id="UP001196408"/>
    </source>
</evidence>
<dbReference type="EMBL" id="JAHOEL010000057">
    <property type="protein sequence ID" value="MBV3393256.1"/>
    <property type="molecule type" value="Genomic_DNA"/>
</dbReference>
<reference evidence="2 5" key="1">
    <citation type="submission" date="2021-06" db="EMBL/GenBank/DDBJ databases">
        <title>Collection of gut derived symbiotic bacterial strains cultured from healthy donors.</title>
        <authorList>
            <person name="Lin H."/>
            <person name="Littmann E."/>
            <person name="Pamer E.G."/>
        </authorList>
    </citation>
    <scope>NUCLEOTIDE SEQUENCE</scope>
    <source>
        <strain evidence="3 5">MSK.21.70</strain>
        <strain evidence="2">MSK.21.82</strain>
    </source>
</reference>
<dbReference type="Pfam" id="PF01074">
    <property type="entry name" value="Glyco_hydro_38N"/>
    <property type="match status" value="1"/>
</dbReference>
<dbReference type="AlphaFoldDB" id="A0AAW4MX48"/>
<dbReference type="Pfam" id="PF07748">
    <property type="entry name" value="Glyco_hydro_38C"/>
    <property type="match status" value="1"/>
</dbReference>
<gene>
    <name evidence="2" type="ORF">KSV97_08610</name>
    <name evidence="3" type="ORF">KSW06_08320</name>
</gene>
<dbReference type="Proteomes" id="UP001196408">
    <property type="component" value="Unassembled WGS sequence"/>
</dbReference>
<dbReference type="PANTHER" id="PTHR46017">
    <property type="entry name" value="ALPHA-MANNOSIDASE 2C1"/>
    <property type="match status" value="1"/>
</dbReference>
<dbReference type="GO" id="GO:0006013">
    <property type="term" value="P:mannose metabolic process"/>
    <property type="evidence" value="ECO:0007669"/>
    <property type="project" value="InterPro"/>
</dbReference>
<dbReference type="PANTHER" id="PTHR46017:SF2">
    <property type="entry name" value="MANNOSYLGLYCERATE HYDROLASE"/>
    <property type="match status" value="1"/>
</dbReference>
<evidence type="ECO:0000313" key="2">
    <source>
        <dbReference type="EMBL" id="MBV3383275.1"/>
    </source>
</evidence>
<sequence>MAKKIHIVPHFHWDREWYFTTSRSKIYLMKDLGDVLNTLEKDPEFKYFMLDAQGSLLDDYIKWRPEDEARIKRLVQAHRLVIGPWYTQSDLMVISAESIVRNMYYGMKTCLKYGPYMNVGYVPDSFGMAGNMPQIYNAFGIKDTLFWRGVTNDMVKHTDYNWRGHDGSTVFVTQIPHGYYIGGNIPEDDEDAKKFWKNECLIKAGTGATDNIYFPNGFDQAPIRRNLVELVKKQQEADPENTYVISCIEDYIKDVKAAHPELEEVEGELILGKHSRVHKSIFSSRSDLKALNTKLQNYVTHVLEPLMTMSYSLGNEYPHGPMETIWKLLFENAAHDSIGSCISDTANEDVYMRYKQVRDIADALVELHTRLIATSIKNNADMTITLFNTLPFVRDEVVTAKVYLPGTDFALKDNNGNDVNYTILESKDLTDYVLSQTIKLNPSKKGYTPESVIEATIAIEAKDLPAMGYVQYTLDFSHSSKKELKESSAVENEFYSIHLEEDGTLTIVDKTNNHVYKNQAVFEENGDGGDSFNYSPAHQDLVTYSKNHLVDSSIQASELYATLNAEYKLPIPSNLDERALGKRSIELPVKMSVSLRKGSSVIDFDVHVDNVGKSHRLCVVFDADLVSKVNIADEQFGAIERENVHEKEMALYNAALEKSKTIKEEVNNDLPLNFQQSDTTWQEPPISIEPTQSFVSLSNSERGIALIPQGVREYEVIDDHAIRLTLFRTYSFMGKENLIYRPGRASGERIIETRDAELQKPLDFSFGFTTFAGDFNSAHIANTAKAYNTPVVAREYSEFLNGRLIFSEPEVEGTKEDSYSLFSTENKLVVSAIKKAEDKDGYIIRLYNGQFHEEENDTLVFTKNIKKAYYVDLKEEYADSIEVVDNTIHVKPLTHCKFTTIYVETE</sequence>
<dbReference type="Proteomes" id="UP001197492">
    <property type="component" value="Unassembled WGS sequence"/>
</dbReference>
<dbReference type="InterPro" id="IPR015341">
    <property type="entry name" value="Glyco_hydro_38_cen"/>
</dbReference>
<feature type="domain" description="Glycoside hydrolase family 38 central" evidence="1">
    <location>
        <begin position="276"/>
        <end position="354"/>
    </location>
</feature>
<dbReference type="RefSeq" id="WP_217748006.1">
    <property type="nucleotide sequence ID" value="NZ_JAHOEB010000061.1"/>
</dbReference>
<evidence type="ECO:0000259" key="1">
    <source>
        <dbReference type="SMART" id="SM00872"/>
    </source>
</evidence>
<evidence type="ECO:0000313" key="3">
    <source>
        <dbReference type="EMBL" id="MBV3393256.1"/>
    </source>
</evidence>
<organism evidence="2 4">
    <name type="scientific">Catenibacterium mitsuokai</name>
    <dbReference type="NCBI Taxonomy" id="100886"/>
    <lineage>
        <taxon>Bacteria</taxon>
        <taxon>Bacillati</taxon>
        <taxon>Bacillota</taxon>
        <taxon>Erysipelotrichia</taxon>
        <taxon>Erysipelotrichales</taxon>
        <taxon>Coprobacillaceae</taxon>
        <taxon>Catenibacterium</taxon>
    </lineage>
</organism>
<dbReference type="CDD" id="cd10815">
    <property type="entry name" value="GH38N_AMII_EcMngB_like"/>
    <property type="match status" value="1"/>
</dbReference>
<dbReference type="InterPro" id="IPR011682">
    <property type="entry name" value="Glyco_hydro_38_C"/>
</dbReference>
<dbReference type="EMBL" id="JAHOEF010000061">
    <property type="protein sequence ID" value="MBV3383275.1"/>
    <property type="molecule type" value="Genomic_DNA"/>
</dbReference>
<dbReference type="InterPro" id="IPR041147">
    <property type="entry name" value="GH38_C"/>
</dbReference>
<protein>
    <submittedName>
        <fullName evidence="2">Alpha-mannosidase</fullName>
    </submittedName>
</protein>
<name>A0AAW4MX48_9FIRM</name>
<dbReference type="InterPro" id="IPR000602">
    <property type="entry name" value="Glyco_hydro_38_N"/>
</dbReference>
<keyword evidence="5" id="KW-1185">Reference proteome</keyword>
<dbReference type="GO" id="GO:0009313">
    <property type="term" value="P:oligosaccharide catabolic process"/>
    <property type="evidence" value="ECO:0007669"/>
    <property type="project" value="TreeGrafter"/>
</dbReference>
<dbReference type="Pfam" id="PF09261">
    <property type="entry name" value="Alpha-mann_mid"/>
    <property type="match status" value="1"/>
</dbReference>
<dbReference type="Pfam" id="PF17677">
    <property type="entry name" value="Glyco_hydro38C2"/>
    <property type="match status" value="1"/>
</dbReference>
<comment type="caution">
    <text evidence="2">The sequence shown here is derived from an EMBL/GenBank/DDBJ whole genome shotgun (WGS) entry which is preliminary data.</text>
</comment>
<accession>A0AAW4MX48</accession>
<evidence type="ECO:0000313" key="5">
    <source>
        <dbReference type="Proteomes" id="UP001197492"/>
    </source>
</evidence>
<proteinExistence type="predicted"/>